<reference evidence="2 3" key="1">
    <citation type="submission" date="2019-07" db="EMBL/GenBank/DDBJ databases">
        <title>Genomes of Cafeteria roenbergensis.</title>
        <authorList>
            <person name="Fischer M.G."/>
            <person name="Hackl T."/>
            <person name="Roman M."/>
        </authorList>
    </citation>
    <scope>NUCLEOTIDE SEQUENCE [LARGE SCALE GENOMIC DNA]</scope>
    <source>
        <strain evidence="2 3">BVI</strain>
    </source>
</reference>
<evidence type="ECO:0000256" key="1">
    <source>
        <dbReference type="SAM" id="MobiDB-lite"/>
    </source>
</evidence>
<keyword evidence="3" id="KW-1185">Reference proteome</keyword>
<dbReference type="Proteomes" id="UP000323011">
    <property type="component" value="Unassembled WGS sequence"/>
</dbReference>
<sequence length="479" mass="49076">MAAAARVGAAAGPDVDSDTWTAFRSAVPGLPASWGAFAAQEEVREGPTAAEKQFGLGAWLVWLRRAPGLTTIARSATNRSVRSWLSNWAAALDSAADADARSLLIAGWLLARQIGRAEVDQSLQSLAAAIRTDEDFLAALASGGGQTAGLSAERARIKLFLTVLGAVDARTVDAHRAGADAMAPSTGPGARPSSRGSEASVGAGMSAGTEDTDSVRGVLALDGGPRHAGRPPSPDKAGSGGSRVEPSARPRDRMALVGAAVDLSFRAQSSRVAAWGAAGVHPDTLLVATMVPFVPEGAATARVPGAAAAAAVIRASVASTRAPPCDMSVLLRAAAASIRRLVVADGRRAPGHVLAMASSVAEAVAARAERCADERMRWELHLGEEADSQAVMNLHDAMVLQESLPGMRAVAAAFFHEGDALGYMALMCAILVWGGAVECRDPAVRGALEGLGLSVSLSFPGDRLALIRGRGSAWQGLRG</sequence>
<protein>
    <submittedName>
        <fullName evidence="2">Uncharacterized protein</fullName>
    </submittedName>
</protein>
<dbReference type="AlphaFoldDB" id="A0A5A8CJU4"/>
<gene>
    <name evidence="2" type="ORF">FNF29_03099</name>
</gene>
<comment type="caution">
    <text evidence="2">The sequence shown here is derived from an EMBL/GenBank/DDBJ whole genome shotgun (WGS) entry which is preliminary data.</text>
</comment>
<evidence type="ECO:0000313" key="2">
    <source>
        <dbReference type="EMBL" id="KAA0153285.1"/>
    </source>
</evidence>
<accession>A0A5A8CJU4</accession>
<organism evidence="2 3">
    <name type="scientific">Cafeteria roenbergensis</name>
    <name type="common">Marine flagellate</name>
    <dbReference type="NCBI Taxonomy" id="33653"/>
    <lineage>
        <taxon>Eukaryota</taxon>
        <taxon>Sar</taxon>
        <taxon>Stramenopiles</taxon>
        <taxon>Bigyra</taxon>
        <taxon>Opalozoa</taxon>
        <taxon>Bicosoecida</taxon>
        <taxon>Cafeteriaceae</taxon>
        <taxon>Cafeteria</taxon>
    </lineage>
</organism>
<dbReference type="EMBL" id="VLTN01000016">
    <property type="protein sequence ID" value="KAA0153285.1"/>
    <property type="molecule type" value="Genomic_DNA"/>
</dbReference>
<feature type="region of interest" description="Disordered" evidence="1">
    <location>
        <begin position="178"/>
        <end position="252"/>
    </location>
</feature>
<evidence type="ECO:0000313" key="3">
    <source>
        <dbReference type="Proteomes" id="UP000323011"/>
    </source>
</evidence>
<proteinExistence type="predicted"/>
<name>A0A5A8CJU4_CAFRO</name>